<reference evidence="2 3" key="1">
    <citation type="journal article" date="2015" name="Antonie Van Leeuwenhoek">
        <title>Lampropedia puyangensis sp. nov., isolated from symptomatic bark of Populus ? euramericana canker and emended description of Lampropedia hyalina (Ehrenberg 1832) Lee et al. 2004.</title>
        <authorList>
            <person name="Li Y."/>
            <person name="Wang T."/>
            <person name="Piao C.G."/>
            <person name="Wang L.F."/>
            <person name="Tian G.Z."/>
            <person name="Zhu T.H."/>
            <person name="Guo M.W."/>
        </authorList>
    </citation>
    <scope>NUCLEOTIDE SEQUENCE [LARGE SCALE GENOMIC DNA]</scope>
    <source>
        <strain evidence="2 3">2-bin</strain>
    </source>
</reference>
<feature type="compositionally biased region" description="Basic and acidic residues" evidence="1">
    <location>
        <begin position="14"/>
        <end position="26"/>
    </location>
</feature>
<dbReference type="EMBL" id="STFG01000020">
    <property type="protein sequence ID" value="THT98499.1"/>
    <property type="molecule type" value="Genomic_DNA"/>
</dbReference>
<evidence type="ECO:0000256" key="1">
    <source>
        <dbReference type="SAM" id="MobiDB-lite"/>
    </source>
</evidence>
<evidence type="ECO:0000313" key="3">
    <source>
        <dbReference type="Proteomes" id="UP000308917"/>
    </source>
</evidence>
<keyword evidence="3" id="KW-1185">Reference proteome</keyword>
<dbReference type="Proteomes" id="UP000308917">
    <property type="component" value="Unassembled WGS sequence"/>
</dbReference>
<name>A0A4S8EUH5_9BURK</name>
<dbReference type="OrthoDB" id="9775880at2"/>
<feature type="region of interest" description="Disordered" evidence="1">
    <location>
        <begin position="1"/>
        <end position="31"/>
    </location>
</feature>
<evidence type="ECO:0000313" key="2">
    <source>
        <dbReference type="EMBL" id="THT98499.1"/>
    </source>
</evidence>
<gene>
    <name evidence="2" type="ORF">E9531_14345</name>
</gene>
<proteinExistence type="predicted"/>
<accession>A0A4S8EUH5</accession>
<protein>
    <submittedName>
        <fullName evidence="2">Uncharacterized protein</fullName>
    </submittedName>
</protein>
<dbReference type="AlphaFoldDB" id="A0A4S8EUH5"/>
<comment type="caution">
    <text evidence="2">The sequence shown here is derived from an EMBL/GenBank/DDBJ whole genome shotgun (WGS) entry which is preliminary data.</text>
</comment>
<dbReference type="RefSeq" id="WP_136574460.1">
    <property type="nucleotide sequence ID" value="NZ_STFG01000020.1"/>
</dbReference>
<organism evidence="2 3">
    <name type="scientific">Lampropedia puyangensis</name>
    <dbReference type="NCBI Taxonomy" id="1330072"/>
    <lineage>
        <taxon>Bacteria</taxon>
        <taxon>Pseudomonadati</taxon>
        <taxon>Pseudomonadota</taxon>
        <taxon>Betaproteobacteria</taxon>
        <taxon>Burkholderiales</taxon>
        <taxon>Comamonadaceae</taxon>
        <taxon>Lampropedia</taxon>
    </lineage>
</organism>
<sequence length="61" mass="6722">MDRHRSRPTHPAAHHHEAPQGKKANGDPHLVPLTSQAITALENVRTLSGHGRYVAPLYPDL</sequence>